<comment type="caution">
    <text evidence="8">The sequence shown here is derived from an EMBL/GenBank/DDBJ whole genome shotgun (WGS) entry which is preliminary data.</text>
</comment>
<accession>A0A5S4H2F0</accession>
<gene>
    <name evidence="8" type="ORF">ETD96_15055</name>
</gene>
<keyword evidence="4 7" id="KW-1133">Transmembrane helix</keyword>
<dbReference type="PANTHER" id="PTHR30482:SF18">
    <property type="entry name" value="BRANCHED AMINO ACID TRANSPORT SYSTEM PERMEASE"/>
    <property type="match status" value="1"/>
</dbReference>
<name>A0A5S4H2F0_9ACTN</name>
<evidence type="ECO:0000256" key="5">
    <source>
        <dbReference type="ARBA" id="ARBA00023136"/>
    </source>
</evidence>
<dbReference type="InterPro" id="IPR001851">
    <property type="entry name" value="ABC_transp_permease"/>
</dbReference>
<evidence type="ECO:0000256" key="3">
    <source>
        <dbReference type="ARBA" id="ARBA00022692"/>
    </source>
</evidence>
<feature type="transmembrane region" description="Helical" evidence="7">
    <location>
        <begin position="130"/>
        <end position="146"/>
    </location>
</feature>
<feature type="region of interest" description="Disordered" evidence="6">
    <location>
        <begin position="1"/>
        <end position="23"/>
    </location>
</feature>
<keyword evidence="2" id="KW-1003">Cell membrane</keyword>
<feature type="transmembrane region" description="Helical" evidence="7">
    <location>
        <begin position="176"/>
        <end position="195"/>
    </location>
</feature>
<keyword evidence="3 7" id="KW-0812">Transmembrane</keyword>
<dbReference type="RefSeq" id="WP_138636966.1">
    <property type="nucleotide sequence ID" value="NZ_JBIAFF010000001.1"/>
</dbReference>
<dbReference type="CDD" id="cd06581">
    <property type="entry name" value="TM_PBP1_LivM_like"/>
    <property type="match status" value="1"/>
</dbReference>
<evidence type="ECO:0000256" key="2">
    <source>
        <dbReference type="ARBA" id="ARBA00022475"/>
    </source>
</evidence>
<dbReference type="OrthoDB" id="9814461at2"/>
<evidence type="ECO:0000313" key="8">
    <source>
        <dbReference type="EMBL" id="TMR39112.1"/>
    </source>
</evidence>
<evidence type="ECO:0000313" key="9">
    <source>
        <dbReference type="Proteomes" id="UP000305238"/>
    </source>
</evidence>
<organism evidence="8 9">
    <name type="scientific">Actinomadura geliboluensis</name>
    <dbReference type="NCBI Taxonomy" id="882440"/>
    <lineage>
        <taxon>Bacteria</taxon>
        <taxon>Bacillati</taxon>
        <taxon>Actinomycetota</taxon>
        <taxon>Actinomycetes</taxon>
        <taxon>Streptosporangiales</taxon>
        <taxon>Thermomonosporaceae</taxon>
        <taxon>Actinomadura</taxon>
    </lineage>
</organism>
<dbReference type="Pfam" id="PF02653">
    <property type="entry name" value="BPD_transp_2"/>
    <property type="match status" value="1"/>
</dbReference>
<dbReference type="PANTHER" id="PTHR30482">
    <property type="entry name" value="HIGH-AFFINITY BRANCHED-CHAIN AMINO ACID TRANSPORT SYSTEM PERMEASE"/>
    <property type="match status" value="1"/>
</dbReference>
<reference evidence="8 9" key="1">
    <citation type="submission" date="2019-05" db="EMBL/GenBank/DDBJ databases">
        <title>Draft genome sequence of Actinomadura geliboluensis A8036.</title>
        <authorList>
            <person name="Saricaoglu S."/>
            <person name="Isik K."/>
        </authorList>
    </citation>
    <scope>NUCLEOTIDE SEQUENCE [LARGE SCALE GENOMIC DNA]</scope>
    <source>
        <strain evidence="8 9">A8036</strain>
    </source>
</reference>
<evidence type="ECO:0000256" key="6">
    <source>
        <dbReference type="SAM" id="MobiDB-lite"/>
    </source>
</evidence>
<dbReference type="GO" id="GO:0005886">
    <property type="term" value="C:plasma membrane"/>
    <property type="evidence" value="ECO:0007669"/>
    <property type="project" value="UniProtKB-SubCell"/>
</dbReference>
<feature type="transmembrane region" description="Helical" evidence="7">
    <location>
        <begin position="50"/>
        <end position="68"/>
    </location>
</feature>
<feature type="transmembrane region" description="Helical" evidence="7">
    <location>
        <begin position="226"/>
        <end position="250"/>
    </location>
</feature>
<feature type="transmembrane region" description="Helical" evidence="7">
    <location>
        <begin position="101"/>
        <end position="123"/>
    </location>
</feature>
<dbReference type="InterPro" id="IPR043428">
    <property type="entry name" value="LivM-like"/>
</dbReference>
<feature type="transmembrane region" description="Helical" evidence="7">
    <location>
        <begin position="262"/>
        <end position="291"/>
    </location>
</feature>
<dbReference type="AlphaFoldDB" id="A0A5S4H2F0"/>
<feature type="transmembrane region" description="Helical" evidence="7">
    <location>
        <begin position="303"/>
        <end position="324"/>
    </location>
</feature>
<protein>
    <submittedName>
        <fullName evidence="8">Branched-chain amino acid ABC transporter permease</fullName>
    </submittedName>
</protein>
<feature type="transmembrane region" description="Helical" evidence="7">
    <location>
        <begin position="26"/>
        <end position="44"/>
    </location>
</feature>
<dbReference type="EMBL" id="VCKZ01000093">
    <property type="protein sequence ID" value="TMR39112.1"/>
    <property type="molecule type" value="Genomic_DNA"/>
</dbReference>
<dbReference type="Proteomes" id="UP000305238">
    <property type="component" value="Unassembled WGS sequence"/>
</dbReference>
<keyword evidence="9" id="KW-1185">Reference proteome</keyword>
<evidence type="ECO:0000256" key="4">
    <source>
        <dbReference type="ARBA" id="ARBA00022989"/>
    </source>
</evidence>
<proteinExistence type="predicted"/>
<evidence type="ECO:0000256" key="1">
    <source>
        <dbReference type="ARBA" id="ARBA00004651"/>
    </source>
</evidence>
<sequence length="347" mass="35127">MSVSVRKNRPAAGAAAPASRRRPGPGALAAAAVAAAALLAPVVLPATQVSVYVLLLLAATVVVGLSMLMGYAGQVSLGQASFTMIGGYTAALTATHGLPTWLGLLLAPAAAAACAALVGVPLLRLRGHQLAFATLAIQLILLSLVGRQEWTGGDIGLQGVPRLRIAGYEFASEVSYAYLALAALGLVVLVTRHIVASRPGRGLRALATSEVAAASSGVPVAAYKQAVFSLSAAFAGLAGGVYAFYIGYVAPGSFPVLLSFEYVVMVVVGGAGTIWGALAGATAITLLLQLLNDIGTREGMPASAPAVLSYAVYGLLLIAVVLFLPKGLVPSAAAWWDRRTASKPTEG</sequence>
<keyword evidence="5 7" id="KW-0472">Membrane</keyword>
<feature type="compositionally biased region" description="Low complexity" evidence="6">
    <location>
        <begin position="10"/>
        <end position="23"/>
    </location>
</feature>
<evidence type="ECO:0000256" key="7">
    <source>
        <dbReference type="SAM" id="Phobius"/>
    </source>
</evidence>
<comment type="subcellular location">
    <subcellularLocation>
        <location evidence="1">Cell membrane</location>
        <topology evidence="1">Multi-pass membrane protein</topology>
    </subcellularLocation>
</comment>
<dbReference type="GO" id="GO:0015658">
    <property type="term" value="F:branched-chain amino acid transmembrane transporter activity"/>
    <property type="evidence" value="ECO:0007669"/>
    <property type="project" value="InterPro"/>
</dbReference>